<feature type="binding site" evidence="10">
    <location>
        <begin position="252"/>
        <end position="253"/>
    </location>
    <ligand>
        <name>S-adenosyl-L-methionine</name>
        <dbReference type="ChEBI" id="CHEBI:59789"/>
    </ligand>
</feature>
<comment type="catalytic activity">
    <reaction evidence="9 10">
        <text>guanosine(37) in tRNA + S-adenosyl-L-methionine = N(1)-methylguanosine(37) in tRNA + S-adenosyl-L-homocysteine + H(+)</text>
        <dbReference type="Rhea" id="RHEA:36899"/>
        <dbReference type="Rhea" id="RHEA-COMP:10145"/>
        <dbReference type="Rhea" id="RHEA-COMP:10147"/>
        <dbReference type="ChEBI" id="CHEBI:15378"/>
        <dbReference type="ChEBI" id="CHEBI:57856"/>
        <dbReference type="ChEBI" id="CHEBI:59789"/>
        <dbReference type="ChEBI" id="CHEBI:73542"/>
        <dbReference type="ChEBI" id="CHEBI:74269"/>
        <dbReference type="EC" id="2.1.1.228"/>
    </reaction>
</comment>
<keyword evidence="2 10" id="KW-0963">Cytoplasm</keyword>
<feature type="domain" description="SAM-dependent methyltransferase TRM5/TYW2-type" evidence="12">
    <location>
        <begin position="123"/>
        <end position="456"/>
    </location>
</feature>
<evidence type="ECO:0000256" key="7">
    <source>
        <dbReference type="ARBA" id="ARBA00023128"/>
    </source>
</evidence>
<evidence type="ECO:0000313" key="14">
    <source>
        <dbReference type="Proteomes" id="UP001295684"/>
    </source>
</evidence>
<feature type="compositionally biased region" description="Basic and acidic residues" evidence="11">
    <location>
        <begin position="299"/>
        <end position="311"/>
    </location>
</feature>
<comment type="similarity">
    <text evidence="10">Belongs to the TRM5 / TYW2 family.</text>
</comment>
<evidence type="ECO:0000256" key="8">
    <source>
        <dbReference type="ARBA" id="ARBA00023242"/>
    </source>
</evidence>
<comment type="caution">
    <text evidence="13">The sequence shown here is derived from an EMBL/GenBank/DDBJ whole genome shotgun (WGS) entry which is preliminary data.</text>
</comment>
<dbReference type="GO" id="GO:0070901">
    <property type="term" value="P:mitochondrial tRNA methylation"/>
    <property type="evidence" value="ECO:0007669"/>
    <property type="project" value="UniProtKB-ARBA"/>
</dbReference>
<sequence>MESTAPRTTLDKSIFDSTIKILAAAVPVKLIGKFQGQFKSLLLQIPAIKNVVPVEGDKTLKHLLLDKEFGTDPESLPDNLKQFIKDNEIKLEEKEISIGYANISCHEALEKVIPEGVVIPTGFESVGHIAHMNLNEEQMLYKYDIGQIFLEKNPAIKTVLTKVGHIENTFRTFNFEVLAGEETFETTQNEDGIKFDVDITKVYWCSRLGQERSRVIEEFFKPGDVVCDMFCGIGPLSVRAAKDKGIKVLANDLNPDCYHYLRRNIVQNKVADLVLPFCMDGREFVKHCVLESNNQDVLNKEEEKKEPVDPKNKKKKRAPSQKEEEEKLVPENETITPIKNRSFLHFDHVYMNLPMDAVEFLDAFIGIFNNANPEIWNKEDKPEGVSKGEGLPLIHVYGFTTENQDTDKAKEYFTTRIAEVFKDCGGFTEDKILKFHNNREVSRVSSMYCVTFRLPEEVAYYNPHKRQKTDEEGE</sequence>
<dbReference type="InterPro" id="IPR056744">
    <property type="entry name" value="TRM5/TYW2-like_N"/>
</dbReference>
<evidence type="ECO:0000256" key="2">
    <source>
        <dbReference type="ARBA" id="ARBA00022490"/>
    </source>
</evidence>
<protein>
    <recommendedName>
        <fullName evidence="10">tRNA (guanine(37)-N1)-methyltransferase</fullName>
        <ecNumber evidence="10">2.1.1.228</ecNumber>
    </recommendedName>
    <alternativeName>
        <fullName evidence="10">M1G-methyltransferase</fullName>
    </alternativeName>
    <alternativeName>
        <fullName evidence="10">tRNA [GM37] methyltransferase</fullName>
    </alternativeName>
    <alternativeName>
        <fullName evidence="10">tRNA methyltransferase 5 homolog</fullName>
    </alternativeName>
</protein>
<dbReference type="PANTHER" id="PTHR23245:SF36">
    <property type="entry name" value="TRNA (GUANINE(37)-N1)-METHYLTRANSFERASE"/>
    <property type="match status" value="1"/>
</dbReference>
<evidence type="ECO:0000256" key="3">
    <source>
        <dbReference type="ARBA" id="ARBA00022603"/>
    </source>
</evidence>
<keyword evidence="8 10" id="KW-0539">Nucleus</keyword>
<dbReference type="InterPro" id="IPR030382">
    <property type="entry name" value="MeTrfase_TRM5/TYW2"/>
</dbReference>
<dbReference type="AlphaFoldDB" id="A0AAD1XE27"/>
<keyword evidence="7 10" id="KW-0496">Mitochondrion</keyword>
<dbReference type="PROSITE" id="PS51684">
    <property type="entry name" value="SAM_MT_TRM5_TYW2"/>
    <property type="match status" value="1"/>
</dbReference>
<evidence type="ECO:0000256" key="4">
    <source>
        <dbReference type="ARBA" id="ARBA00022679"/>
    </source>
</evidence>
<feature type="binding site" evidence="10">
    <location>
        <position position="352"/>
    </location>
    <ligand>
        <name>S-adenosyl-L-methionine</name>
        <dbReference type="ChEBI" id="CHEBI:59789"/>
    </ligand>
</feature>
<dbReference type="SUPFAM" id="SSF53335">
    <property type="entry name" value="S-adenosyl-L-methionine-dependent methyltransferases"/>
    <property type="match status" value="1"/>
</dbReference>
<dbReference type="HAMAP" id="MF_03152">
    <property type="entry name" value="TRM5"/>
    <property type="match status" value="1"/>
</dbReference>
<feature type="binding site" evidence="10">
    <location>
        <begin position="280"/>
        <end position="281"/>
    </location>
    <ligand>
        <name>S-adenosyl-L-methionine</name>
        <dbReference type="ChEBI" id="CHEBI:59789"/>
    </ligand>
</feature>
<dbReference type="PANTHER" id="PTHR23245">
    <property type="entry name" value="TRNA METHYLTRANSFERASE"/>
    <property type="match status" value="1"/>
</dbReference>
<feature type="compositionally biased region" description="Basic and acidic residues" evidence="11">
    <location>
        <begin position="320"/>
        <end position="330"/>
    </location>
</feature>
<dbReference type="Gene3D" id="3.40.50.150">
    <property type="entry name" value="Vaccinia Virus protein VP39"/>
    <property type="match status" value="1"/>
</dbReference>
<evidence type="ECO:0000256" key="9">
    <source>
        <dbReference type="ARBA" id="ARBA00047783"/>
    </source>
</evidence>
<dbReference type="Proteomes" id="UP001295684">
    <property type="component" value="Unassembled WGS sequence"/>
</dbReference>
<evidence type="ECO:0000256" key="1">
    <source>
        <dbReference type="ARBA" id="ARBA00009775"/>
    </source>
</evidence>
<dbReference type="EC" id="2.1.1.228" evidence="10"/>
<evidence type="ECO:0000256" key="10">
    <source>
        <dbReference type="HAMAP-Rule" id="MF_03152"/>
    </source>
</evidence>
<gene>
    <name evidence="13" type="ORF">ECRASSUSDP1_LOCUS9720</name>
</gene>
<dbReference type="InterPro" id="IPR056743">
    <property type="entry name" value="TRM5-TYW2-like_MTfase"/>
</dbReference>
<dbReference type="InterPro" id="IPR025792">
    <property type="entry name" value="tRNA_Gua_MeTrfase_euk"/>
</dbReference>
<dbReference type="EMBL" id="CAMPGE010009561">
    <property type="protein sequence ID" value="CAI2368428.1"/>
    <property type="molecule type" value="Genomic_DNA"/>
</dbReference>
<dbReference type="GO" id="GO:0002939">
    <property type="term" value="P:tRNA N1-guanine methylation"/>
    <property type="evidence" value="ECO:0007669"/>
    <property type="project" value="TreeGrafter"/>
</dbReference>
<keyword evidence="4 10" id="KW-0808">Transferase</keyword>
<dbReference type="Pfam" id="PF02475">
    <property type="entry name" value="TRM5-TYW2_MTfase"/>
    <property type="match status" value="1"/>
</dbReference>
<proteinExistence type="inferred from homology"/>
<feature type="binding site" evidence="10">
    <location>
        <position position="212"/>
    </location>
    <ligand>
        <name>S-adenosyl-L-methionine</name>
        <dbReference type="ChEBI" id="CHEBI:59789"/>
    </ligand>
</feature>
<organism evidence="13 14">
    <name type="scientific">Euplotes crassus</name>
    <dbReference type="NCBI Taxonomy" id="5936"/>
    <lineage>
        <taxon>Eukaryota</taxon>
        <taxon>Sar</taxon>
        <taxon>Alveolata</taxon>
        <taxon>Ciliophora</taxon>
        <taxon>Intramacronucleata</taxon>
        <taxon>Spirotrichea</taxon>
        <taxon>Hypotrichia</taxon>
        <taxon>Euplotida</taxon>
        <taxon>Euplotidae</taxon>
        <taxon>Moneuplotes</taxon>
    </lineage>
</organism>
<dbReference type="GO" id="GO:0005634">
    <property type="term" value="C:nucleus"/>
    <property type="evidence" value="ECO:0007669"/>
    <property type="project" value="UniProtKB-SubCell"/>
</dbReference>
<evidence type="ECO:0000256" key="6">
    <source>
        <dbReference type="ARBA" id="ARBA00022694"/>
    </source>
</evidence>
<reference evidence="13" key="1">
    <citation type="submission" date="2023-07" db="EMBL/GenBank/DDBJ databases">
        <authorList>
            <consortium name="AG Swart"/>
            <person name="Singh M."/>
            <person name="Singh A."/>
            <person name="Seah K."/>
            <person name="Emmerich C."/>
        </authorList>
    </citation>
    <scope>NUCLEOTIDE SEQUENCE</scope>
    <source>
        <strain evidence="13">DP1</strain>
    </source>
</reference>
<keyword evidence="3 10" id="KW-0489">Methyltransferase</keyword>
<dbReference type="GO" id="GO:0005759">
    <property type="term" value="C:mitochondrial matrix"/>
    <property type="evidence" value="ECO:0007669"/>
    <property type="project" value="UniProtKB-SubCell"/>
</dbReference>
<comment type="function">
    <text evidence="10">Specifically methylates the N1 position of guanosine-37 in various cytoplasmic and mitochondrial tRNAs. Methylation is not dependent on the nature of the nucleoside 5' of the target nucleoside. This is the first step in the biosynthesis of wybutosine (yW), a modified base adjacent to the anticodon of tRNAs and required for accurate decoding.</text>
</comment>
<evidence type="ECO:0000256" key="11">
    <source>
        <dbReference type="SAM" id="MobiDB-lite"/>
    </source>
</evidence>
<dbReference type="InterPro" id="IPR029063">
    <property type="entry name" value="SAM-dependent_MTases_sf"/>
</dbReference>
<dbReference type="CDD" id="cd02440">
    <property type="entry name" value="AdoMet_MTases"/>
    <property type="match status" value="1"/>
</dbReference>
<feature type="region of interest" description="Disordered" evidence="11">
    <location>
        <begin position="299"/>
        <end position="330"/>
    </location>
</feature>
<dbReference type="GO" id="GO:0052906">
    <property type="term" value="F:tRNA (guanine(37)-N1)-methyltransferase activity"/>
    <property type="evidence" value="ECO:0007669"/>
    <property type="project" value="UniProtKB-UniRule"/>
</dbReference>
<accession>A0AAD1XE27</accession>
<comment type="subunit">
    <text evidence="10">Monomer.</text>
</comment>
<evidence type="ECO:0000256" key="5">
    <source>
        <dbReference type="ARBA" id="ARBA00022691"/>
    </source>
</evidence>
<keyword evidence="6 10" id="KW-0819">tRNA processing</keyword>
<dbReference type="FunFam" id="3.30.300.110:FF:000001">
    <property type="entry name" value="tRNA (guanine(37)-N1)-methyltransferase"/>
    <property type="match status" value="1"/>
</dbReference>
<evidence type="ECO:0000313" key="13">
    <source>
        <dbReference type="EMBL" id="CAI2368428.1"/>
    </source>
</evidence>
<comment type="subcellular location">
    <subcellularLocation>
        <location evidence="10">Mitochondrion matrix</location>
    </subcellularLocation>
    <subcellularLocation>
        <location evidence="10">Nucleus</location>
    </subcellularLocation>
    <subcellularLocation>
        <location evidence="10">Cytoplasm</location>
    </subcellularLocation>
    <text evidence="10">Predominantly in the mitochondria and in the nucleus.</text>
</comment>
<comment type="similarity">
    <text evidence="1">Belongs to the class I-like SAM-binding methyltransferase superfamily. TRM5/TYW2 family.</text>
</comment>
<dbReference type="Gene3D" id="3.30.300.110">
    <property type="entry name" value="Met-10+ protein-like domains"/>
    <property type="match status" value="1"/>
</dbReference>
<name>A0AAD1XE27_EUPCR</name>
<keyword evidence="14" id="KW-1185">Reference proteome</keyword>
<keyword evidence="5 10" id="KW-0949">S-adenosyl-L-methionine</keyword>
<dbReference type="Pfam" id="PF25133">
    <property type="entry name" value="TYW2_N_2"/>
    <property type="match status" value="1"/>
</dbReference>
<evidence type="ECO:0000259" key="12">
    <source>
        <dbReference type="PROSITE" id="PS51684"/>
    </source>
</evidence>